<dbReference type="PANTHER" id="PTHR34002">
    <property type="entry name" value="BLR1656 PROTEIN"/>
    <property type="match status" value="1"/>
</dbReference>
<sequence>MSPTTCKSRRSRCDLSAPHAAGIKAAATQQDPQRAGLQPLTTAMAFIPRSLVALALTALAVAQTTLTGQYSCYTDGNYELCNDQWGIDEGTGNQTATFIGLVDGGDAVSWSTTYTWADNENDVKTYANILTVNAYGQALSDISEATTAWSWYYESQSSGLRADVSYDIWTGTNDATAPPTSTTDYEIMIWLSGLGGIQPVGSSIVTGISLEGYDWDLWYGPNSGWDTYSFIPATSGDSITDFSASLVPFFTYLSDNGYVAETQVLQAVQTGTEAFTGSAELVTSSFSLTVTFD</sequence>
<organism evidence="3 4">
    <name type="scientific">Fibroporia radiculosa</name>
    <dbReference type="NCBI Taxonomy" id="599839"/>
    <lineage>
        <taxon>Eukaryota</taxon>
        <taxon>Fungi</taxon>
        <taxon>Dikarya</taxon>
        <taxon>Basidiomycota</taxon>
        <taxon>Agaricomycotina</taxon>
        <taxon>Agaricomycetes</taxon>
        <taxon>Polyporales</taxon>
        <taxon>Fibroporiaceae</taxon>
        <taxon>Fibroporia</taxon>
    </lineage>
</organism>
<dbReference type="RefSeq" id="XP_012180944.1">
    <property type="nucleotide sequence ID" value="XM_012325554.1"/>
</dbReference>
<dbReference type="Proteomes" id="UP000006352">
    <property type="component" value="Unassembled WGS sequence"/>
</dbReference>
<reference evidence="3 4" key="1">
    <citation type="journal article" date="2012" name="Appl. Environ. Microbiol.">
        <title>Short-read sequencing for genomic analysis of the brown rot fungus Fibroporia radiculosa.</title>
        <authorList>
            <person name="Tang J.D."/>
            <person name="Perkins A.D."/>
            <person name="Sonstegard T.S."/>
            <person name="Schroeder S.G."/>
            <person name="Burgess S.C."/>
            <person name="Diehl S.V."/>
        </authorList>
    </citation>
    <scope>NUCLEOTIDE SEQUENCE [LARGE SCALE GENOMIC DNA]</scope>
    <source>
        <strain evidence="3 4">TFFH 294</strain>
    </source>
</reference>
<evidence type="ECO:0000313" key="4">
    <source>
        <dbReference type="Proteomes" id="UP000006352"/>
    </source>
</evidence>
<proteinExistence type="inferred from homology"/>
<keyword evidence="2" id="KW-0378">Hydrolase</keyword>
<keyword evidence="2" id="KW-0624">Polysaccharide degradation</keyword>
<protein>
    <submittedName>
        <fullName evidence="3">Uncharacterized protein</fullName>
    </submittedName>
</protein>
<accession>J4I9S3</accession>
<dbReference type="EMBL" id="HE797043">
    <property type="protein sequence ID" value="CCM01661.1"/>
    <property type="molecule type" value="Genomic_DNA"/>
</dbReference>
<dbReference type="STRING" id="599839.J4I9S3"/>
<dbReference type="Gene3D" id="2.60.120.180">
    <property type="match status" value="1"/>
</dbReference>
<dbReference type="AlphaFoldDB" id="J4I9S3"/>
<evidence type="ECO:0000256" key="1">
    <source>
        <dbReference type="ARBA" id="ARBA00005519"/>
    </source>
</evidence>
<keyword evidence="4" id="KW-1185">Reference proteome</keyword>
<name>J4I9S3_9APHY</name>
<dbReference type="Pfam" id="PF01670">
    <property type="entry name" value="Glyco_hydro_12"/>
    <property type="match status" value="1"/>
</dbReference>
<dbReference type="InterPro" id="IPR013319">
    <property type="entry name" value="GH11/12"/>
</dbReference>
<dbReference type="HOGENOM" id="CLU_051064_0_1_1"/>
<gene>
    <name evidence="3" type="ORF">FIBRA_03723</name>
</gene>
<dbReference type="InParanoid" id="J4I9S3"/>
<evidence type="ECO:0000313" key="3">
    <source>
        <dbReference type="EMBL" id="CCM01661.1"/>
    </source>
</evidence>
<dbReference type="SUPFAM" id="SSF49899">
    <property type="entry name" value="Concanavalin A-like lectins/glucanases"/>
    <property type="match status" value="1"/>
</dbReference>
<dbReference type="InterPro" id="IPR013320">
    <property type="entry name" value="ConA-like_dom_sf"/>
</dbReference>
<evidence type="ECO:0000256" key="2">
    <source>
        <dbReference type="RuleBase" id="RU361163"/>
    </source>
</evidence>
<comment type="similarity">
    <text evidence="1 2">Belongs to the glycosyl hydrolase 12 (cellulase H) family.</text>
</comment>
<dbReference type="InterPro" id="IPR002594">
    <property type="entry name" value="GH12"/>
</dbReference>
<keyword evidence="2" id="KW-0326">Glycosidase</keyword>
<keyword evidence="2" id="KW-0119">Carbohydrate metabolism</keyword>
<dbReference type="GeneID" id="24096572"/>
<dbReference type="OrthoDB" id="89349at2759"/>
<dbReference type="GO" id="GO:0000272">
    <property type="term" value="P:polysaccharide catabolic process"/>
    <property type="evidence" value="ECO:0007669"/>
    <property type="project" value="UniProtKB-KW"/>
</dbReference>
<dbReference type="GO" id="GO:0008810">
    <property type="term" value="F:cellulase activity"/>
    <property type="evidence" value="ECO:0007669"/>
    <property type="project" value="InterPro"/>
</dbReference>
<dbReference type="PANTHER" id="PTHR34002:SF9">
    <property type="entry name" value="XYLOGLUCAN-SPECIFIC ENDO-BETA-1,4-GLUCANASE A"/>
    <property type="match status" value="1"/>
</dbReference>